<gene>
    <name evidence="9" type="primary">leuS</name>
    <name evidence="15" type="ORF">SAMN05216582_11043</name>
</gene>
<dbReference type="SUPFAM" id="SSF47323">
    <property type="entry name" value="Anticodon-binding domain of a subclass of class I aminoacyl-tRNA synthetases"/>
    <property type="match status" value="1"/>
</dbReference>
<accession>A0A1M6U273</accession>
<feature type="short sequence motif" description="'KMSKS' region" evidence="9">
    <location>
        <begin position="582"/>
        <end position="586"/>
    </location>
</feature>
<dbReference type="RefSeq" id="WP_073089310.1">
    <property type="nucleotide sequence ID" value="NZ_FRBC01000010.1"/>
</dbReference>
<dbReference type="PROSITE" id="PS00178">
    <property type="entry name" value="AA_TRNA_LIGASE_I"/>
    <property type="match status" value="1"/>
</dbReference>
<dbReference type="InterPro" id="IPR013155">
    <property type="entry name" value="M/V/L/I-tRNA-synth_anticd-bd"/>
</dbReference>
<feature type="domain" description="Methionyl/Leucyl tRNA synthetase" evidence="13">
    <location>
        <begin position="40"/>
        <end position="186"/>
    </location>
</feature>
<dbReference type="EC" id="6.1.1.4" evidence="9"/>
<keyword evidence="3 9" id="KW-0436">Ligase</keyword>
<evidence type="ECO:0000259" key="13">
    <source>
        <dbReference type="Pfam" id="PF09334"/>
    </source>
</evidence>
<evidence type="ECO:0000256" key="3">
    <source>
        <dbReference type="ARBA" id="ARBA00022598"/>
    </source>
</evidence>
<dbReference type="GO" id="GO:0004823">
    <property type="term" value="F:leucine-tRNA ligase activity"/>
    <property type="evidence" value="ECO:0007669"/>
    <property type="project" value="UniProtKB-UniRule"/>
</dbReference>
<feature type="short sequence motif" description="'HIGH' region" evidence="9">
    <location>
        <begin position="41"/>
        <end position="51"/>
    </location>
</feature>
<dbReference type="Pfam" id="PF09334">
    <property type="entry name" value="tRNA-synt_1g"/>
    <property type="match status" value="1"/>
</dbReference>
<dbReference type="PRINTS" id="PR00985">
    <property type="entry name" value="TRNASYNTHLEU"/>
</dbReference>
<dbReference type="PANTHER" id="PTHR43740">
    <property type="entry name" value="LEUCYL-TRNA SYNTHETASE"/>
    <property type="match status" value="1"/>
</dbReference>
<dbReference type="NCBIfam" id="TIGR00396">
    <property type="entry name" value="leuS_bact"/>
    <property type="match status" value="1"/>
</dbReference>
<evidence type="ECO:0000256" key="2">
    <source>
        <dbReference type="ARBA" id="ARBA00022490"/>
    </source>
</evidence>
<protein>
    <recommendedName>
        <fullName evidence="9">Leucine--tRNA ligase</fullName>
        <ecNumber evidence="9">6.1.1.4</ecNumber>
    </recommendedName>
    <alternativeName>
        <fullName evidence="9">Leucyl-tRNA synthetase</fullName>
        <shortName evidence="9">LeuRS</shortName>
    </alternativeName>
</protein>
<dbReference type="SUPFAM" id="SSF52374">
    <property type="entry name" value="Nucleotidylyl transferase"/>
    <property type="match status" value="1"/>
</dbReference>
<dbReference type="InterPro" id="IPR002300">
    <property type="entry name" value="aa-tRNA-synth_Ia"/>
</dbReference>
<dbReference type="GO" id="GO:0005829">
    <property type="term" value="C:cytosol"/>
    <property type="evidence" value="ECO:0007669"/>
    <property type="project" value="TreeGrafter"/>
</dbReference>
<organism evidence="15 16">
    <name type="scientific">Selenomonas ruminantium</name>
    <dbReference type="NCBI Taxonomy" id="971"/>
    <lineage>
        <taxon>Bacteria</taxon>
        <taxon>Bacillati</taxon>
        <taxon>Bacillota</taxon>
        <taxon>Negativicutes</taxon>
        <taxon>Selenomonadales</taxon>
        <taxon>Selenomonadaceae</taxon>
        <taxon>Selenomonas</taxon>
    </lineage>
</organism>
<dbReference type="EMBL" id="FRBC01000010">
    <property type="protein sequence ID" value="SHK63259.1"/>
    <property type="molecule type" value="Genomic_DNA"/>
</dbReference>
<dbReference type="InterPro" id="IPR014729">
    <property type="entry name" value="Rossmann-like_a/b/a_fold"/>
</dbReference>
<keyword evidence="7 9" id="KW-0030">Aminoacyl-tRNA synthetase</keyword>
<comment type="subcellular location">
    <subcellularLocation>
        <location evidence="9">Cytoplasm</location>
    </subcellularLocation>
</comment>
<dbReference type="CDD" id="cd07958">
    <property type="entry name" value="Anticodon_Ia_Leu_BEm"/>
    <property type="match status" value="1"/>
</dbReference>
<dbReference type="FunFam" id="1.10.730.10:FF:000011">
    <property type="entry name" value="Leucine--tRNA ligase chloroplastic/mitochondrial"/>
    <property type="match status" value="1"/>
</dbReference>
<name>A0A1M6U273_SELRU</name>
<dbReference type="GO" id="GO:0006429">
    <property type="term" value="P:leucyl-tRNA aminoacylation"/>
    <property type="evidence" value="ECO:0007669"/>
    <property type="project" value="UniProtKB-UniRule"/>
</dbReference>
<feature type="binding site" evidence="9">
    <location>
        <position position="585"/>
    </location>
    <ligand>
        <name>ATP</name>
        <dbReference type="ChEBI" id="CHEBI:30616"/>
    </ligand>
</feature>
<comment type="similarity">
    <text evidence="1 9 10">Belongs to the class-I aminoacyl-tRNA synthetase family.</text>
</comment>
<proteinExistence type="inferred from homology"/>
<feature type="domain" description="Aminoacyl-tRNA synthetase class Ia" evidence="11">
    <location>
        <begin position="421"/>
        <end position="622"/>
    </location>
</feature>
<dbReference type="Pfam" id="PF13603">
    <property type="entry name" value="tRNA-synt_1_2"/>
    <property type="match status" value="1"/>
</dbReference>
<evidence type="ECO:0000259" key="11">
    <source>
        <dbReference type="Pfam" id="PF00133"/>
    </source>
</evidence>
<keyword evidence="6 9" id="KW-0648">Protein biosynthesis</keyword>
<comment type="catalytic activity">
    <reaction evidence="8 9">
        <text>tRNA(Leu) + L-leucine + ATP = L-leucyl-tRNA(Leu) + AMP + diphosphate</text>
        <dbReference type="Rhea" id="RHEA:11688"/>
        <dbReference type="Rhea" id="RHEA-COMP:9613"/>
        <dbReference type="Rhea" id="RHEA-COMP:9622"/>
        <dbReference type="ChEBI" id="CHEBI:30616"/>
        <dbReference type="ChEBI" id="CHEBI:33019"/>
        <dbReference type="ChEBI" id="CHEBI:57427"/>
        <dbReference type="ChEBI" id="CHEBI:78442"/>
        <dbReference type="ChEBI" id="CHEBI:78494"/>
        <dbReference type="ChEBI" id="CHEBI:456215"/>
        <dbReference type="EC" id="6.1.1.4"/>
    </reaction>
</comment>
<evidence type="ECO:0000256" key="8">
    <source>
        <dbReference type="ARBA" id="ARBA00047469"/>
    </source>
</evidence>
<evidence type="ECO:0000256" key="1">
    <source>
        <dbReference type="ARBA" id="ARBA00005594"/>
    </source>
</evidence>
<feature type="domain" description="Methionyl/Valyl/Leucyl/Isoleucyl-tRNA synthetase anticodon-binding" evidence="12">
    <location>
        <begin position="664"/>
        <end position="785"/>
    </location>
</feature>
<dbReference type="InterPro" id="IPR001412">
    <property type="entry name" value="aa-tRNA-synth_I_CS"/>
</dbReference>
<evidence type="ECO:0000256" key="5">
    <source>
        <dbReference type="ARBA" id="ARBA00022840"/>
    </source>
</evidence>
<dbReference type="GO" id="GO:0002161">
    <property type="term" value="F:aminoacyl-tRNA deacylase activity"/>
    <property type="evidence" value="ECO:0007669"/>
    <property type="project" value="InterPro"/>
</dbReference>
<sequence length="824" mass="94191">MDKYSPQEIEKKWQDKWEADSAFKTEMDENRPKYYALEMFPYPSGNLHMGHVRNYSIGDVMARYKTMEGFNVLHPMGFDSFGMPAENAAIKHNVKPADWTFSNIENMKRQQRSMGLSYDWDREAITCTPEYYKWTQWLFELFYKKGLAYKKKASVNWCDTCGTVLANEQVIDGKCWRCDSEVQKKDLSQWFLKITDYADVLLKDLDKLKGWPERVKTMQDNWIGRSEGLEFEMPVEGMEEKLSVYTTRPDTAYGITFVALAAENPLVEKICENNPKAAEIKAFCDKVRNQSEMERTSSESEKEGIFTGVYAINPFNGNKAQLWVTNYVLADYGTGAVMGVPSGDQRDWMFAKKYDLPIILTLQPKDKELKLEEMDAAYTDKDGVLVNSGKFTGMEIHKAMSGIIDEAEAQGFGKRKVNYRLRDWLISRQRYWGAPIPVIHCPHCGEVLVPEKDLPVRLPEDVSFDSGALSPLATSEEFVNCKCPQCGADAKRETDTMDTFICSSWYYLRYTDPKNDQAPFAKDKVNYWAPVDQYIGGIEHAILHLLYSRFFTKVLHDAGLVDFDEPFSNLLTQGMVLKDGSKMSKSKGNVVSPEEIIAKYGADTARLFILFAAPVDRDLEWSDQGVEGAFRFLGRVWRILDHFEDMVKAGQDEYDVSALTKDEKELRRVLHVTIKKVTEDIRDRFMFNTAISSIMELVNAAYAFQDKELNVGLAREFAGALIKMLAPFAPHITEELWSNLFGEGSVHQQQWPKYEEEATKLAEIEIVLQINGKVRDRITLPADIDRAAMEEAVKELPRAKELTEGKTIVKVICVPKKLVNIVVK</sequence>
<evidence type="ECO:0000256" key="4">
    <source>
        <dbReference type="ARBA" id="ARBA00022741"/>
    </source>
</evidence>
<dbReference type="Gene3D" id="3.40.50.620">
    <property type="entry name" value="HUPs"/>
    <property type="match status" value="2"/>
</dbReference>
<reference evidence="15 16" key="1">
    <citation type="submission" date="2016-11" db="EMBL/GenBank/DDBJ databases">
        <authorList>
            <person name="Jaros S."/>
            <person name="Januszkiewicz K."/>
            <person name="Wedrychowicz H."/>
        </authorList>
    </citation>
    <scope>NUCLEOTIDE SEQUENCE [LARGE SCALE GENOMIC DNA]</scope>
    <source>
        <strain evidence="15 16">HD4</strain>
    </source>
</reference>
<dbReference type="AlphaFoldDB" id="A0A1M6U273"/>
<dbReference type="FunFam" id="3.40.50.620:FF:000100">
    <property type="entry name" value="probable leucine--tRNA ligase, mitochondrial"/>
    <property type="match status" value="1"/>
</dbReference>
<evidence type="ECO:0000256" key="7">
    <source>
        <dbReference type="ARBA" id="ARBA00023146"/>
    </source>
</evidence>
<evidence type="ECO:0000256" key="9">
    <source>
        <dbReference type="HAMAP-Rule" id="MF_00049"/>
    </source>
</evidence>
<evidence type="ECO:0000259" key="14">
    <source>
        <dbReference type="Pfam" id="PF13603"/>
    </source>
</evidence>
<dbReference type="Pfam" id="PF00133">
    <property type="entry name" value="tRNA-synt_1"/>
    <property type="match status" value="1"/>
</dbReference>
<dbReference type="FunFam" id="3.40.50.620:FF:000003">
    <property type="entry name" value="Leucine--tRNA ligase"/>
    <property type="match status" value="1"/>
</dbReference>
<dbReference type="PANTHER" id="PTHR43740:SF2">
    <property type="entry name" value="LEUCINE--TRNA LIGASE, MITOCHONDRIAL"/>
    <property type="match status" value="1"/>
</dbReference>
<dbReference type="SUPFAM" id="SSF50677">
    <property type="entry name" value="ValRS/IleRS/LeuRS editing domain"/>
    <property type="match status" value="1"/>
</dbReference>
<keyword evidence="4 9" id="KW-0547">Nucleotide-binding</keyword>
<dbReference type="InterPro" id="IPR015413">
    <property type="entry name" value="Methionyl/Leucyl_tRNA_Synth"/>
</dbReference>
<feature type="domain" description="Leucyl-tRNA synthetase editing" evidence="14">
    <location>
        <begin position="221"/>
        <end position="407"/>
    </location>
</feature>
<dbReference type="Pfam" id="PF08264">
    <property type="entry name" value="Anticodon_1"/>
    <property type="match status" value="1"/>
</dbReference>
<dbReference type="InterPro" id="IPR002302">
    <property type="entry name" value="Leu-tRNA-ligase"/>
</dbReference>
<evidence type="ECO:0000313" key="16">
    <source>
        <dbReference type="Proteomes" id="UP000184263"/>
    </source>
</evidence>
<keyword evidence="2 9" id="KW-0963">Cytoplasm</keyword>
<dbReference type="Gene3D" id="1.10.730.10">
    <property type="entry name" value="Isoleucyl-tRNA Synthetase, Domain 1"/>
    <property type="match status" value="1"/>
</dbReference>
<keyword evidence="5 9" id="KW-0067">ATP-binding</keyword>
<dbReference type="InterPro" id="IPR009080">
    <property type="entry name" value="tRNAsynth_Ia_anticodon-bd"/>
</dbReference>
<dbReference type="Proteomes" id="UP000184263">
    <property type="component" value="Unassembled WGS sequence"/>
</dbReference>
<evidence type="ECO:0000256" key="10">
    <source>
        <dbReference type="RuleBase" id="RU363035"/>
    </source>
</evidence>
<dbReference type="GO" id="GO:0005524">
    <property type="term" value="F:ATP binding"/>
    <property type="evidence" value="ECO:0007669"/>
    <property type="project" value="UniProtKB-UniRule"/>
</dbReference>
<evidence type="ECO:0000256" key="6">
    <source>
        <dbReference type="ARBA" id="ARBA00022917"/>
    </source>
</evidence>
<dbReference type="HAMAP" id="MF_00049_B">
    <property type="entry name" value="Leu_tRNA_synth_B"/>
    <property type="match status" value="1"/>
</dbReference>
<evidence type="ECO:0000313" key="15">
    <source>
        <dbReference type="EMBL" id="SHK63259.1"/>
    </source>
</evidence>
<dbReference type="InterPro" id="IPR009008">
    <property type="entry name" value="Val/Leu/Ile-tRNA-synth_edit"/>
</dbReference>
<dbReference type="CDD" id="cd00812">
    <property type="entry name" value="LeuRS_core"/>
    <property type="match status" value="1"/>
</dbReference>
<evidence type="ECO:0000259" key="12">
    <source>
        <dbReference type="Pfam" id="PF08264"/>
    </source>
</evidence>
<dbReference type="Gene3D" id="3.10.20.590">
    <property type="match status" value="1"/>
</dbReference>
<dbReference type="InterPro" id="IPR025709">
    <property type="entry name" value="Leu_tRNA-synth_edit"/>
</dbReference>
<dbReference type="OrthoDB" id="9810365at2"/>